<keyword evidence="4" id="KW-1185">Reference proteome</keyword>
<protein>
    <submittedName>
        <fullName evidence="3">DUF1080 domain-containing protein</fullName>
    </submittedName>
</protein>
<gene>
    <name evidence="3" type="ORF">C1280_32215</name>
</gene>
<feature type="chain" id="PRO_5016376766" evidence="1">
    <location>
        <begin position="33"/>
        <end position="252"/>
    </location>
</feature>
<dbReference type="InterPro" id="IPR010496">
    <property type="entry name" value="AL/BT2_dom"/>
</dbReference>
<reference evidence="3 4" key="1">
    <citation type="submission" date="2018-01" db="EMBL/GenBank/DDBJ databases">
        <title>G. obscuriglobus.</title>
        <authorList>
            <person name="Franke J."/>
            <person name="Blomberg W."/>
            <person name="Selmecki A."/>
        </authorList>
    </citation>
    <scope>NUCLEOTIDE SEQUENCE [LARGE SCALE GENOMIC DNA]</scope>
    <source>
        <strain evidence="3 4">DSM 5831</strain>
    </source>
</reference>
<feature type="signal peptide" evidence="1">
    <location>
        <begin position="1"/>
        <end position="32"/>
    </location>
</feature>
<organism evidence="3 4">
    <name type="scientific">Gemmata obscuriglobus</name>
    <dbReference type="NCBI Taxonomy" id="114"/>
    <lineage>
        <taxon>Bacteria</taxon>
        <taxon>Pseudomonadati</taxon>
        <taxon>Planctomycetota</taxon>
        <taxon>Planctomycetia</taxon>
        <taxon>Gemmatales</taxon>
        <taxon>Gemmataceae</taxon>
        <taxon>Gemmata</taxon>
    </lineage>
</organism>
<evidence type="ECO:0000256" key="1">
    <source>
        <dbReference type="SAM" id="SignalP"/>
    </source>
</evidence>
<feature type="domain" description="3-keto-alpha-glucoside-1,2-lyase/3-keto-2-hydroxy-glucal hydratase" evidence="2">
    <location>
        <begin position="36"/>
        <end position="246"/>
    </location>
</feature>
<proteinExistence type="predicted"/>
<dbReference type="RefSeq" id="WP_010043277.1">
    <property type="nucleotide sequence ID" value="NZ_CP025958.1"/>
</dbReference>
<name>A0A2Z3H616_9BACT</name>
<dbReference type="OrthoDB" id="242352at2"/>
<dbReference type="EMBL" id="CP025958">
    <property type="protein sequence ID" value="AWM41198.1"/>
    <property type="molecule type" value="Genomic_DNA"/>
</dbReference>
<accession>A0A2Z3H616</accession>
<keyword evidence="1" id="KW-0732">Signal</keyword>
<dbReference type="KEGG" id="gog:C1280_32215"/>
<dbReference type="Gene3D" id="2.60.120.560">
    <property type="entry name" value="Exo-inulinase, domain 1"/>
    <property type="match status" value="1"/>
</dbReference>
<dbReference type="GO" id="GO:0016787">
    <property type="term" value="F:hydrolase activity"/>
    <property type="evidence" value="ECO:0007669"/>
    <property type="project" value="InterPro"/>
</dbReference>
<evidence type="ECO:0000259" key="2">
    <source>
        <dbReference type="Pfam" id="PF06439"/>
    </source>
</evidence>
<evidence type="ECO:0000313" key="4">
    <source>
        <dbReference type="Proteomes" id="UP000245802"/>
    </source>
</evidence>
<dbReference type="Pfam" id="PF06439">
    <property type="entry name" value="3keto-disac_hyd"/>
    <property type="match status" value="1"/>
</dbReference>
<sequence>MQSRCLSRPSALVALVAAVALASAAAPRSARAADDEWVQLFNGKDLTGWKIPNPPSGQFKGVKEVKNDAGKVTAFVGILKDSKDGTPGKEVTLWQVKDGMIVGGGPASHIFTETEADNCHFKVEAKINDKGNSGMYLRTKFGPGFPQGYEVQINATHTDQIRTGSLYPAFKLSDEDRKKIVVLKDAPHKANEFFTQEVIAEGNHIQIIVNGKKTVDFKDPNETYKKGHFALQGHDPGSVMTFKKVEYKPIKK</sequence>
<dbReference type="Proteomes" id="UP000245802">
    <property type="component" value="Chromosome"/>
</dbReference>
<evidence type="ECO:0000313" key="3">
    <source>
        <dbReference type="EMBL" id="AWM41198.1"/>
    </source>
</evidence>
<dbReference type="AlphaFoldDB" id="A0A2Z3H616"/>